<feature type="compositionally biased region" description="Polar residues" evidence="1">
    <location>
        <begin position="85"/>
        <end position="97"/>
    </location>
</feature>
<accession>A0A9P0BIQ9</accession>
<keyword evidence="3" id="KW-1185">Reference proteome</keyword>
<sequence>MSARVIFEFITDRMSVVGCAMLSIICEPFACVIAWFKNLMGRAIESRCIAAKNDKNEATSFKSSVTTANRRDDNESKNTDETKTSKTASEMNWNDYF</sequence>
<name>A0A9P0BIQ9_CHRIL</name>
<gene>
    <name evidence="2" type="ORF">CINC_LOCUS237</name>
</gene>
<evidence type="ECO:0000313" key="3">
    <source>
        <dbReference type="Proteomes" id="UP001154114"/>
    </source>
</evidence>
<evidence type="ECO:0000313" key="2">
    <source>
        <dbReference type="EMBL" id="CAH0577856.1"/>
    </source>
</evidence>
<feature type="region of interest" description="Disordered" evidence="1">
    <location>
        <begin position="57"/>
        <end position="97"/>
    </location>
</feature>
<reference evidence="2" key="1">
    <citation type="submission" date="2021-12" db="EMBL/GenBank/DDBJ databases">
        <authorList>
            <person name="King R."/>
        </authorList>
    </citation>
    <scope>NUCLEOTIDE SEQUENCE</scope>
</reference>
<dbReference type="EMBL" id="LR824004">
    <property type="protein sequence ID" value="CAH0577856.1"/>
    <property type="molecule type" value="Genomic_DNA"/>
</dbReference>
<protein>
    <submittedName>
        <fullName evidence="2">Uncharacterized protein</fullName>
    </submittedName>
</protein>
<evidence type="ECO:0000256" key="1">
    <source>
        <dbReference type="SAM" id="MobiDB-lite"/>
    </source>
</evidence>
<dbReference type="AlphaFoldDB" id="A0A9P0BIQ9"/>
<proteinExistence type="predicted"/>
<dbReference type="Proteomes" id="UP001154114">
    <property type="component" value="Chromosome 1"/>
</dbReference>
<feature type="compositionally biased region" description="Basic and acidic residues" evidence="1">
    <location>
        <begin position="69"/>
        <end position="84"/>
    </location>
</feature>
<feature type="compositionally biased region" description="Polar residues" evidence="1">
    <location>
        <begin position="58"/>
        <end position="68"/>
    </location>
</feature>
<organism evidence="2 3">
    <name type="scientific">Chrysodeixis includens</name>
    <name type="common">Soybean looper</name>
    <name type="synonym">Pseudoplusia includens</name>
    <dbReference type="NCBI Taxonomy" id="689277"/>
    <lineage>
        <taxon>Eukaryota</taxon>
        <taxon>Metazoa</taxon>
        <taxon>Ecdysozoa</taxon>
        <taxon>Arthropoda</taxon>
        <taxon>Hexapoda</taxon>
        <taxon>Insecta</taxon>
        <taxon>Pterygota</taxon>
        <taxon>Neoptera</taxon>
        <taxon>Endopterygota</taxon>
        <taxon>Lepidoptera</taxon>
        <taxon>Glossata</taxon>
        <taxon>Ditrysia</taxon>
        <taxon>Noctuoidea</taxon>
        <taxon>Noctuidae</taxon>
        <taxon>Plusiinae</taxon>
        <taxon>Chrysodeixis</taxon>
    </lineage>
</organism>